<gene>
    <name evidence="1" type="ORF">LR48_Vigan11g068500</name>
</gene>
<dbReference type="EMBL" id="CM003381">
    <property type="protein sequence ID" value="KOM57652.1"/>
    <property type="molecule type" value="Genomic_DNA"/>
</dbReference>
<evidence type="ECO:0000313" key="2">
    <source>
        <dbReference type="Proteomes" id="UP000053144"/>
    </source>
</evidence>
<reference evidence="2" key="1">
    <citation type="journal article" date="2015" name="Proc. Natl. Acad. Sci. U.S.A.">
        <title>Genome sequencing of adzuki bean (Vigna angularis) provides insight into high starch and low fat accumulation and domestication.</title>
        <authorList>
            <person name="Yang K."/>
            <person name="Tian Z."/>
            <person name="Chen C."/>
            <person name="Luo L."/>
            <person name="Zhao B."/>
            <person name="Wang Z."/>
            <person name="Yu L."/>
            <person name="Li Y."/>
            <person name="Sun Y."/>
            <person name="Li W."/>
            <person name="Chen Y."/>
            <person name="Li Y."/>
            <person name="Zhang Y."/>
            <person name="Ai D."/>
            <person name="Zhao J."/>
            <person name="Shang C."/>
            <person name="Ma Y."/>
            <person name="Wu B."/>
            <person name="Wang M."/>
            <person name="Gao L."/>
            <person name="Sun D."/>
            <person name="Zhang P."/>
            <person name="Guo F."/>
            <person name="Wang W."/>
            <person name="Li Y."/>
            <person name="Wang J."/>
            <person name="Varshney R.K."/>
            <person name="Wang J."/>
            <person name="Ling H.Q."/>
            <person name="Wan P."/>
        </authorList>
    </citation>
    <scope>NUCLEOTIDE SEQUENCE</scope>
    <source>
        <strain evidence="2">cv. Jingnong 6</strain>
    </source>
</reference>
<dbReference type="AlphaFoldDB" id="A0A0L9VS07"/>
<protein>
    <submittedName>
        <fullName evidence="1">Uncharacterized protein</fullName>
    </submittedName>
</protein>
<proteinExistence type="predicted"/>
<sequence>MKGDCYPELVEVFYNNIKVVDGNINSCVKGVNIVINNDTWLQVVGLKDEGRMSHLLDCQQNRWTKKTQMFKDYMRYPGRCKKEKGFLHRWLDKEEKSIAYIIDWVLLPRRFHYDKLTLVDLYLLNAIMFRTPTGWRNTIASLRLTKTMRCWCFKGEEDLVYSSGSTSAANEDCTNFFPEINFESVAADQFRILIEKVNQLEIKFDDALQQRESNSSDENSMETSKSE</sequence>
<organism evidence="1 2">
    <name type="scientific">Phaseolus angularis</name>
    <name type="common">Azuki bean</name>
    <name type="synonym">Vigna angularis</name>
    <dbReference type="NCBI Taxonomy" id="3914"/>
    <lineage>
        <taxon>Eukaryota</taxon>
        <taxon>Viridiplantae</taxon>
        <taxon>Streptophyta</taxon>
        <taxon>Embryophyta</taxon>
        <taxon>Tracheophyta</taxon>
        <taxon>Spermatophyta</taxon>
        <taxon>Magnoliopsida</taxon>
        <taxon>eudicotyledons</taxon>
        <taxon>Gunneridae</taxon>
        <taxon>Pentapetalae</taxon>
        <taxon>rosids</taxon>
        <taxon>fabids</taxon>
        <taxon>Fabales</taxon>
        <taxon>Fabaceae</taxon>
        <taxon>Papilionoideae</taxon>
        <taxon>50 kb inversion clade</taxon>
        <taxon>NPAAA clade</taxon>
        <taxon>indigoferoid/millettioid clade</taxon>
        <taxon>Phaseoleae</taxon>
        <taxon>Vigna</taxon>
    </lineage>
</organism>
<dbReference type="Proteomes" id="UP000053144">
    <property type="component" value="Chromosome 11"/>
</dbReference>
<evidence type="ECO:0000313" key="1">
    <source>
        <dbReference type="EMBL" id="KOM57652.1"/>
    </source>
</evidence>
<name>A0A0L9VS07_PHAAN</name>
<dbReference type="Gramene" id="KOM57652">
    <property type="protein sequence ID" value="KOM57652"/>
    <property type="gene ID" value="LR48_Vigan11g068500"/>
</dbReference>
<accession>A0A0L9VS07</accession>